<evidence type="ECO:0000256" key="1">
    <source>
        <dbReference type="SAM" id="Coils"/>
    </source>
</evidence>
<name>A0ABQ8PAH0_9CRYT</name>
<organism evidence="3 4">
    <name type="scientific">Cryptosporidium canis</name>
    <dbReference type="NCBI Taxonomy" id="195482"/>
    <lineage>
        <taxon>Eukaryota</taxon>
        <taxon>Sar</taxon>
        <taxon>Alveolata</taxon>
        <taxon>Apicomplexa</taxon>
        <taxon>Conoidasida</taxon>
        <taxon>Coccidia</taxon>
        <taxon>Eucoccidiorida</taxon>
        <taxon>Eimeriorina</taxon>
        <taxon>Cryptosporidiidae</taxon>
        <taxon>Cryptosporidium</taxon>
    </lineage>
</organism>
<feature type="coiled-coil region" evidence="1">
    <location>
        <begin position="994"/>
        <end position="1021"/>
    </location>
</feature>
<keyword evidence="2" id="KW-1133">Transmembrane helix</keyword>
<comment type="caution">
    <text evidence="3">The sequence shown here is derived from an EMBL/GenBank/DDBJ whole genome shotgun (WGS) entry which is preliminary data.</text>
</comment>
<proteinExistence type="predicted"/>
<keyword evidence="1" id="KW-0175">Coiled coil</keyword>
<reference evidence="3" key="1">
    <citation type="submission" date="2022-10" db="EMBL/GenBank/DDBJ databases">
        <title>Adaptive evolution leads to modifications in subtelomeric GC content in a zoonotic Cryptosporidium species.</title>
        <authorList>
            <person name="Li J."/>
            <person name="Feng Y."/>
            <person name="Xiao L."/>
        </authorList>
    </citation>
    <scope>NUCLEOTIDE SEQUENCE</scope>
    <source>
        <strain evidence="3">25894</strain>
    </source>
</reference>
<dbReference type="EMBL" id="JAPCXB010000021">
    <property type="protein sequence ID" value="KAJ1614500.1"/>
    <property type="molecule type" value="Genomic_DNA"/>
</dbReference>
<dbReference type="Proteomes" id="UP001071777">
    <property type="component" value="Unassembled WGS sequence"/>
</dbReference>
<keyword evidence="2" id="KW-0472">Membrane</keyword>
<gene>
    <name evidence="3" type="ORF">OJ252_625</name>
</gene>
<accession>A0ABQ8PAH0</accession>
<protein>
    <submittedName>
        <fullName evidence="3">Uncharacterized protein</fullName>
    </submittedName>
</protein>
<sequence length="2896" mass="334566">MSQIRQIFKSNCMHLCIIFATIIGFVLCSGYYDVDIRSFEKARLIFSKNPADYNLKNPEVWRLADREISVLKKENKLPVIYQGPNGRDLFVSIEILQACERLLNRIEMDSLTPQIIDSDLNIFDNKFRVGTQELGLRVAMEIQYCFLQYGPEVLEIPALENYSEKLKAWGIQKIFTDEAARRSLENVKRTVMAEEGNAGERHSRLNLVTADSGDKERYIIQTEKKQPEKRKLVTIDRGSVKDKQVRKKVEFEPKEQKRIIARPKKEIREIIRGQDKVDMTKSKAGISASQALAQTKKSGVDLIKLINQDDVSEKIRALGPEARLLLAWQSVVEAQNEFNEESDYYVKNIPHVMDSSVLYQSCPNFSLINFKNECAEVIMFRNSQISRGLLDGEPTQFFLKDGNMLITSNHIIRTAVQELCLIAHEIYLPEIMKNSEKYLERIHTIQTKGTAEYQSMEMEIEKSTKSHPSKQETSKTRLFDIYKKIMKKRGGVPYMNEKDQIWDILSDCNSGECVNEIVYRDLSYWLIPPEYLLYVIFRITSESYTDSLVILDYTAPMNDRIGNVFDSTGGNVNKICRTYLQNLASSGKADLIVGGIYSNLDNLLQELCRDVEQEVSKNESLLSDKRLLIGILYELELAFCGVLGVPPKGRSTEGFDAKSELDYLASGPVNLARDVWAIEECGVISQSQLNYLLCFGSFAQGFISYLFTNSVESVVPITLLCRTLMSMEKDMKDPYNPSEFGKYLSNMLFKENLQGLFPFSSENSSKAKKITSKFFVELSNQFKMNLEKNMYINPKNTIDSIEAIYSERVCSAPLFAFLPFDLNIFPIDVKLISELTPYGCRANTGVTLIPGNMQPCIGIQPNIINYLHVLAAIIESFTNHYIDPKKLETKNIEIPVNSLCLWWKHPVNYPLNVVLADILPFIKSPEVSEYILRYSLMMESMNFPGPVKAEKRIEYIYLNPQIYSNRARDLPKNIIYPDFNPPKNVFDILEYYLRKDVIIEYRNLENELENRSEEQSNYETISKRCPDLESWQINFAIAFQNSVTKVLKMVLSKLNEPTQFKIDIDILCRWVKDNFPNDADKDTLIDVNKAGLSLEIEANGSIPWMQPSVGAYLLSTFNVWSQTSYALKIGGVSKARMLDRYQIQLDEIKYLFENNVKTIIKSNQEPKIFGLESLNPITRLKFNPYVDDTLSLPTPALESECDAPWVANLMNAFRIYFLEFQRKFIDPVFHGSFDPISICEIIKEIVKKKAFRSGFGDIFYSLFKDKKWIKNKQLVRVLVKNAGDWILQTFELPSYPTYVIQNDENLIECYKLSYSMENRPISQTIRVEIDQVEKELLPLLEITTFPTLSLKSITSFIRSTDPNTYYKSVEHCTSLMEFEIRMLVSLSSYLETISKSIFNSQVPQDSTKKGLLEELKYEYPVEAMCNWWKTVKKVGASPNYSENKVCWASLLSKHVIDFHNERVKSDPEFAMQWKPWFTAPVAEALLFGFFNSINQNSQSVHKTILMNKVEDGFIDQREIRNLEVLEFIFSTNGNYKYVTPFHRSVSDLNSMPLSYFSYLHLPSEHYDTIKEYVQNEYKRPIGHFEIMTGRALHQIEINRSAFIAYSISKQSALSKGNHWKMSANSVMDTFKEYKTSDLSLKSWLKFLQLSVSNTSPSIQSAFMLFTSYLKEEAKIIKANISENNLRSEYWTQIDNFFSLPLNADMKFSPNPPSGHFPIFEINQELDFTTIKLPNLGQSKPAPLMKFSRFRGRYWRSKFFSQGKESFLDDAPEAIPSVWPSIGKVVEPEKSAKTDNNNVNEPDVKILITSELEVRSKFNCDGLFAWQVNRAAYWAGMLQRYINKGSRLLKDYKELIKDISRLWNIKLNRKLPKVTNTDKRNQSFNIFDMCFFYKVLNFFHNDLNGHRNGVQQSSNSWEDLLENLPFFTINIFSQLFLEHYKNLSFTHIVLFFYEVVLEEKRIISLKTKHNGIFATEKDKLKAIYHAPLFSEPKEYIYPGIFFELEPPLPCSWDRVKKIDYTILPVISTQSDSIGSISNMIYLYGQPRSDIKLRDIHEINNAFLELTQKNTIPELLNTHLNSLNPKVTEILSKKLPLSGFDLLRRIKNEENSGISSKSIIWNQISSTYTNGLDWFVKHSPLALESTFLSSINIVETINQILKRELAGTSKNTEYFHDPSILPNIFPLTRTLDVLSQGNSKIAENLSKVCALYLSNVSPLSIMNNDLKLYENSAQSGYSEYICNEVANIWEPNLPFLLREIREIFLMEFIRSIKQADAKLGSKLIWPSTSTSFITADWQNFSEKSDYNEPLKSNSFVGFYNFHYFWDPALLLNVFYSQSESLDIYFEEEFINHVILEISQTPLVELGSWISIMHSPLYSTNKLITHNTIKKLLISQISNIKVIDFKNLMDIKISENDISTLYQYCFNWVSQLSIFSKEEIVKFCNEIEQKYGKTMIYMYSKSHQFEFIFNSLLLLVEKHPPSEYSNHLKMQKIINYDIEKMFNDAIYSSGIPAYTKVRAMSKNIETFVYIDPEMVNYPFLRHAPLEMHRDMQRKGLSIYSRWLFMNKYVISYAFEDALHFVRLKSTIRMNLEVNQSTSLADLEALCIDWVNLHSNEIIVLNPEVDQIFEHSVSIVDYPEDFDGVFTISVAKERAKNLEKRICETFKDLISVNHSLFSSKSRDKMLSKFINSISAIPRMNLNDSIIGWYTISNIVGIWAKDYSLNIGPHIYSNLIAKLSIKNQKDLENYSISDFYQDTGINRIKFFYNLESFLKMVTDSAYEIGYLLVATSIPMDNLVPSEAERIKLSNIILDCTNIISSSFEKKDILIKILGNDLTIKSQIINIKKVSQSICENMTASNKKMLRNFVESKSNRYQAIKDLHSRIISINKEVGSTSFSFI</sequence>
<feature type="transmembrane region" description="Helical" evidence="2">
    <location>
        <begin position="12"/>
        <end position="32"/>
    </location>
</feature>
<evidence type="ECO:0000313" key="3">
    <source>
        <dbReference type="EMBL" id="KAJ1614500.1"/>
    </source>
</evidence>
<evidence type="ECO:0000313" key="4">
    <source>
        <dbReference type="Proteomes" id="UP001071777"/>
    </source>
</evidence>
<evidence type="ECO:0000256" key="2">
    <source>
        <dbReference type="SAM" id="Phobius"/>
    </source>
</evidence>
<keyword evidence="2" id="KW-0812">Transmembrane</keyword>
<keyword evidence="4" id="KW-1185">Reference proteome</keyword>